<dbReference type="PROSITE" id="PS51320">
    <property type="entry name" value="TIFY"/>
    <property type="match status" value="1"/>
</dbReference>
<dbReference type="Pfam" id="PF06200">
    <property type="entry name" value="tify"/>
    <property type="match status" value="1"/>
</dbReference>
<reference evidence="2" key="2">
    <citation type="submission" date="2020-08" db="EMBL/GenBank/DDBJ databases">
        <title>Plant Genome Project.</title>
        <authorList>
            <person name="Zhang R.-G."/>
        </authorList>
    </citation>
    <scope>NUCLEOTIDE SEQUENCE</scope>
    <source>
        <strain evidence="2">Huo1</strain>
        <tissue evidence="2">Leaf</tissue>
    </source>
</reference>
<name>A0A8X8Y9C0_SALSN</name>
<sequence length="151" mass="16716">MAKSPSLELDFFGMEKRSTAPVFQRRRSFRGSYTRCYIEDESGGGEERSGMAFGIEEINIVCCNCSSSIANSDPKLRAPMTIFYNGVVSVFDVSPRKAQNILKTADEFLPSNLESNSKPERNLLESLNGDLPIKEEFSAKVSGKTKGKVTE</sequence>
<gene>
    <name evidence="2" type="ORF">SASPL_115977</name>
</gene>
<protein>
    <recommendedName>
        <fullName evidence="1">Tify domain-containing protein</fullName>
    </recommendedName>
</protein>
<proteinExistence type="predicted"/>
<dbReference type="EMBL" id="PNBA02000005">
    <property type="protein sequence ID" value="KAG6425536.1"/>
    <property type="molecule type" value="Genomic_DNA"/>
</dbReference>
<dbReference type="InterPro" id="IPR010399">
    <property type="entry name" value="Tify_dom"/>
</dbReference>
<accession>A0A8X8Y9C0</accession>
<keyword evidence="3" id="KW-1185">Reference proteome</keyword>
<evidence type="ECO:0000313" key="2">
    <source>
        <dbReference type="EMBL" id="KAG6425536.1"/>
    </source>
</evidence>
<evidence type="ECO:0000313" key="3">
    <source>
        <dbReference type="Proteomes" id="UP000298416"/>
    </source>
</evidence>
<organism evidence="2">
    <name type="scientific">Salvia splendens</name>
    <name type="common">Scarlet sage</name>
    <dbReference type="NCBI Taxonomy" id="180675"/>
    <lineage>
        <taxon>Eukaryota</taxon>
        <taxon>Viridiplantae</taxon>
        <taxon>Streptophyta</taxon>
        <taxon>Embryophyta</taxon>
        <taxon>Tracheophyta</taxon>
        <taxon>Spermatophyta</taxon>
        <taxon>Magnoliopsida</taxon>
        <taxon>eudicotyledons</taxon>
        <taxon>Gunneridae</taxon>
        <taxon>Pentapetalae</taxon>
        <taxon>asterids</taxon>
        <taxon>lamiids</taxon>
        <taxon>Lamiales</taxon>
        <taxon>Lamiaceae</taxon>
        <taxon>Nepetoideae</taxon>
        <taxon>Mentheae</taxon>
        <taxon>Salviinae</taxon>
        <taxon>Salvia</taxon>
        <taxon>Salvia subgen. Calosphace</taxon>
        <taxon>core Calosphace</taxon>
    </lineage>
</organism>
<dbReference type="SMART" id="SM00979">
    <property type="entry name" value="TIFY"/>
    <property type="match status" value="1"/>
</dbReference>
<comment type="caution">
    <text evidence="2">The sequence shown here is derived from an EMBL/GenBank/DDBJ whole genome shotgun (WGS) entry which is preliminary data.</text>
</comment>
<dbReference type="AlphaFoldDB" id="A0A8X8Y9C0"/>
<dbReference type="Proteomes" id="UP000298416">
    <property type="component" value="Unassembled WGS sequence"/>
</dbReference>
<evidence type="ECO:0000259" key="1">
    <source>
        <dbReference type="PROSITE" id="PS51320"/>
    </source>
</evidence>
<feature type="domain" description="Tify" evidence="1">
    <location>
        <begin position="73"/>
        <end position="107"/>
    </location>
</feature>
<reference evidence="2" key="1">
    <citation type="submission" date="2018-01" db="EMBL/GenBank/DDBJ databases">
        <authorList>
            <person name="Mao J.F."/>
        </authorList>
    </citation>
    <scope>NUCLEOTIDE SEQUENCE</scope>
    <source>
        <strain evidence="2">Huo1</strain>
        <tissue evidence="2">Leaf</tissue>
    </source>
</reference>